<dbReference type="SUPFAM" id="SSF160904">
    <property type="entry name" value="Jann2411-like"/>
    <property type="match status" value="1"/>
</dbReference>
<sequence>MPTPTALTGRSVRAVAARTADLVNALARPDTGPGRVREVLRAHGETDPVAGADVEAMRGAAGRIRAVLAADTAAAAAAAVNALLAGAHRPRLTDHGGTSHWHVHTDSCDDAPLAEWFAASAGLVLALLLTDRQRPPGGVCAAHGCDLVFIDTGSGSTRRFCSKRCATRARVRAHRARA</sequence>
<dbReference type="PANTHER" id="PTHR35525:SF3">
    <property type="entry name" value="BLL6575 PROTEIN"/>
    <property type="match status" value="1"/>
</dbReference>
<evidence type="ECO:0000313" key="3">
    <source>
        <dbReference type="Proteomes" id="UP000184452"/>
    </source>
</evidence>
<dbReference type="Pfam" id="PF11706">
    <property type="entry name" value="zf-CGNR"/>
    <property type="match status" value="1"/>
</dbReference>
<dbReference type="InterPro" id="IPR023286">
    <property type="entry name" value="ABATE_dom_sf"/>
</dbReference>
<dbReference type="Proteomes" id="UP000184452">
    <property type="component" value="Unassembled WGS sequence"/>
</dbReference>
<evidence type="ECO:0000259" key="1">
    <source>
        <dbReference type="Pfam" id="PF11706"/>
    </source>
</evidence>
<evidence type="ECO:0000313" key="2">
    <source>
        <dbReference type="EMBL" id="SHI41406.1"/>
    </source>
</evidence>
<reference evidence="2 3" key="1">
    <citation type="submission" date="2016-11" db="EMBL/GenBank/DDBJ databases">
        <authorList>
            <person name="Jaros S."/>
            <person name="Januszkiewicz K."/>
            <person name="Wedrychowicz H."/>
        </authorList>
    </citation>
    <scope>NUCLEOTIDE SEQUENCE [LARGE SCALE GENOMIC DNA]</scope>
    <source>
        <strain evidence="2 3">CGMCC 4.5723</strain>
    </source>
</reference>
<dbReference type="RefSeq" id="WP_073373871.1">
    <property type="nucleotide sequence ID" value="NZ_FQZK01000001.1"/>
</dbReference>
<dbReference type="InterPro" id="IPR010852">
    <property type="entry name" value="ABATE"/>
</dbReference>
<dbReference type="STRING" id="758803.SAMN05421803_101155"/>
<dbReference type="EMBL" id="FQZK01000001">
    <property type="protein sequence ID" value="SHI41406.1"/>
    <property type="molecule type" value="Genomic_DNA"/>
</dbReference>
<accession>A0A1M6AY79</accession>
<dbReference type="Gene3D" id="1.10.3300.10">
    <property type="entry name" value="Jann2411-like domain"/>
    <property type="match status" value="1"/>
</dbReference>
<gene>
    <name evidence="2" type="ORF">SAMN05421803_101155</name>
</gene>
<dbReference type="AlphaFoldDB" id="A0A1M6AY79"/>
<dbReference type="PANTHER" id="PTHR35525">
    <property type="entry name" value="BLL6575 PROTEIN"/>
    <property type="match status" value="1"/>
</dbReference>
<organism evidence="2 3">
    <name type="scientific">Nocardiopsis flavescens</name>
    <dbReference type="NCBI Taxonomy" id="758803"/>
    <lineage>
        <taxon>Bacteria</taxon>
        <taxon>Bacillati</taxon>
        <taxon>Actinomycetota</taxon>
        <taxon>Actinomycetes</taxon>
        <taxon>Streptosporangiales</taxon>
        <taxon>Nocardiopsidaceae</taxon>
        <taxon>Nocardiopsis</taxon>
    </lineage>
</organism>
<dbReference type="OrthoDB" id="3531194at2"/>
<dbReference type="InterPro" id="IPR021005">
    <property type="entry name" value="Znf_CGNR"/>
</dbReference>
<keyword evidence="3" id="KW-1185">Reference proteome</keyword>
<name>A0A1M6AY79_9ACTN</name>
<feature type="domain" description="Zinc finger CGNR" evidence="1">
    <location>
        <begin position="139"/>
        <end position="177"/>
    </location>
</feature>
<protein>
    <submittedName>
        <fullName evidence="2">CGNR zinc finger domain-containing protein</fullName>
    </submittedName>
</protein>
<proteinExistence type="predicted"/>